<dbReference type="AlphaFoldDB" id="A0A9X2VMD8"/>
<dbReference type="SUPFAM" id="SSF52540">
    <property type="entry name" value="P-loop containing nucleoside triphosphate hydrolases"/>
    <property type="match status" value="1"/>
</dbReference>
<proteinExistence type="predicted"/>
<keyword evidence="2" id="KW-0677">Repeat</keyword>
<keyword evidence="7" id="KW-1185">Reference proteome</keyword>
<dbReference type="InterPro" id="IPR003439">
    <property type="entry name" value="ABC_transporter-like_ATP-bd"/>
</dbReference>
<dbReference type="GO" id="GO:0016887">
    <property type="term" value="F:ATP hydrolysis activity"/>
    <property type="evidence" value="ECO:0007669"/>
    <property type="project" value="InterPro"/>
</dbReference>
<dbReference type="RefSeq" id="WP_259624678.1">
    <property type="nucleotide sequence ID" value="NZ_JANYMP010000009.1"/>
</dbReference>
<dbReference type="PANTHER" id="PTHR43790:SF9">
    <property type="entry name" value="GALACTOFURANOSE TRANSPORTER ATP-BINDING PROTEIN YTFR"/>
    <property type="match status" value="1"/>
</dbReference>
<gene>
    <name evidence="6" type="ORF">NZH93_20115</name>
</gene>
<sequence>MRAGERPALRFTELTKSFGHSEVLRGVSFDVEQGEIHALLGVNGAGKSTLIKILAGVHRLDSGVIEVRGRRLPPGHDPEAARTAGIAFVHQDLGLVEDLSVADNVALHLGFEQRFGLVRRRATAERVARVLGAVGADFSPERLVGSLSKDEQVLCAVARALALEPGIVVLDEVSASLPKPDVERLATSLRGMRRSGVAFIYVTHRLDELTGLVDRVTVLRNGKKVLTAPMAELSHEALVKNIVGAETMATGQRPGAEDRFRRGGGDPHLVVRDLITHELTTPISFDVRAGEVLGICRLVGSGTRELAQVRR</sequence>
<evidence type="ECO:0000256" key="1">
    <source>
        <dbReference type="ARBA" id="ARBA00022448"/>
    </source>
</evidence>
<dbReference type="PROSITE" id="PS50893">
    <property type="entry name" value="ABC_TRANSPORTER_2"/>
    <property type="match status" value="1"/>
</dbReference>
<organism evidence="6 7">
    <name type="scientific">Umezawaea endophytica</name>
    <dbReference type="NCBI Taxonomy" id="1654476"/>
    <lineage>
        <taxon>Bacteria</taxon>
        <taxon>Bacillati</taxon>
        <taxon>Actinomycetota</taxon>
        <taxon>Actinomycetes</taxon>
        <taxon>Pseudonocardiales</taxon>
        <taxon>Pseudonocardiaceae</taxon>
        <taxon>Umezawaea</taxon>
    </lineage>
</organism>
<dbReference type="GO" id="GO:0005524">
    <property type="term" value="F:ATP binding"/>
    <property type="evidence" value="ECO:0007669"/>
    <property type="project" value="UniProtKB-KW"/>
</dbReference>
<dbReference type="Gene3D" id="3.40.50.300">
    <property type="entry name" value="P-loop containing nucleotide triphosphate hydrolases"/>
    <property type="match status" value="1"/>
</dbReference>
<evidence type="ECO:0000313" key="6">
    <source>
        <dbReference type="EMBL" id="MCS7479172.1"/>
    </source>
</evidence>
<dbReference type="CDD" id="cd03216">
    <property type="entry name" value="ABC_Carb_Monos_I"/>
    <property type="match status" value="1"/>
</dbReference>
<dbReference type="InterPro" id="IPR003593">
    <property type="entry name" value="AAA+_ATPase"/>
</dbReference>
<feature type="domain" description="ABC transporter" evidence="5">
    <location>
        <begin position="9"/>
        <end position="246"/>
    </location>
</feature>
<evidence type="ECO:0000259" key="5">
    <source>
        <dbReference type="PROSITE" id="PS50893"/>
    </source>
</evidence>
<comment type="caution">
    <text evidence="6">The sequence shown here is derived from an EMBL/GenBank/DDBJ whole genome shotgun (WGS) entry which is preliminary data.</text>
</comment>
<evidence type="ECO:0000313" key="7">
    <source>
        <dbReference type="Proteomes" id="UP001141259"/>
    </source>
</evidence>
<dbReference type="EMBL" id="JANYMP010000009">
    <property type="protein sequence ID" value="MCS7479172.1"/>
    <property type="molecule type" value="Genomic_DNA"/>
</dbReference>
<dbReference type="PANTHER" id="PTHR43790">
    <property type="entry name" value="CARBOHYDRATE TRANSPORT ATP-BINDING PROTEIN MG119-RELATED"/>
    <property type="match status" value="1"/>
</dbReference>
<name>A0A9X2VMD8_9PSEU</name>
<dbReference type="SMART" id="SM00382">
    <property type="entry name" value="AAA"/>
    <property type="match status" value="1"/>
</dbReference>
<dbReference type="InterPro" id="IPR050107">
    <property type="entry name" value="ABC_carbohydrate_import_ATPase"/>
</dbReference>
<keyword evidence="3" id="KW-0547">Nucleotide-binding</keyword>
<dbReference type="Pfam" id="PF00005">
    <property type="entry name" value="ABC_tran"/>
    <property type="match status" value="1"/>
</dbReference>
<evidence type="ECO:0000256" key="4">
    <source>
        <dbReference type="ARBA" id="ARBA00022840"/>
    </source>
</evidence>
<reference evidence="6" key="1">
    <citation type="submission" date="2022-08" db="EMBL/GenBank/DDBJ databases">
        <authorList>
            <person name="Tistechok S."/>
            <person name="Samborskyy M."/>
            <person name="Roman I."/>
        </authorList>
    </citation>
    <scope>NUCLEOTIDE SEQUENCE</scope>
    <source>
        <strain evidence="6">DSM 103496</strain>
    </source>
</reference>
<protein>
    <submittedName>
        <fullName evidence="6">ATP-binding cassette domain-containing protein</fullName>
    </submittedName>
</protein>
<evidence type="ECO:0000256" key="2">
    <source>
        <dbReference type="ARBA" id="ARBA00022737"/>
    </source>
</evidence>
<keyword evidence="4 6" id="KW-0067">ATP-binding</keyword>
<accession>A0A9X2VMD8</accession>
<evidence type="ECO:0000256" key="3">
    <source>
        <dbReference type="ARBA" id="ARBA00022741"/>
    </source>
</evidence>
<dbReference type="InterPro" id="IPR027417">
    <property type="entry name" value="P-loop_NTPase"/>
</dbReference>
<dbReference type="Proteomes" id="UP001141259">
    <property type="component" value="Unassembled WGS sequence"/>
</dbReference>
<keyword evidence="1" id="KW-0813">Transport</keyword>